<feature type="transmembrane region" description="Helical" evidence="9">
    <location>
        <begin position="200"/>
        <end position="219"/>
    </location>
</feature>
<feature type="domain" description="PHP" evidence="10">
    <location>
        <begin position="5"/>
        <end position="189"/>
    </location>
</feature>
<dbReference type="OrthoDB" id="9775255at2"/>
<dbReference type="GO" id="GO:0004401">
    <property type="term" value="F:histidinol-phosphatase activity"/>
    <property type="evidence" value="ECO:0007669"/>
    <property type="project" value="UniProtKB-UniRule"/>
</dbReference>
<evidence type="ECO:0000256" key="2">
    <source>
        <dbReference type="ARBA" id="ARBA00009152"/>
    </source>
</evidence>
<evidence type="ECO:0000256" key="7">
    <source>
        <dbReference type="ARBA" id="ARBA00049158"/>
    </source>
</evidence>
<evidence type="ECO:0000313" key="12">
    <source>
        <dbReference type="Proteomes" id="UP000277864"/>
    </source>
</evidence>
<evidence type="ECO:0000256" key="3">
    <source>
        <dbReference type="ARBA" id="ARBA00013085"/>
    </source>
</evidence>
<evidence type="ECO:0000256" key="1">
    <source>
        <dbReference type="ARBA" id="ARBA00004970"/>
    </source>
</evidence>
<dbReference type="RefSeq" id="WP_125943293.1">
    <property type="nucleotide sequence ID" value="NZ_PXZH01000002.1"/>
</dbReference>
<name>A0A3R9YWZ8_9ENTE</name>
<evidence type="ECO:0000313" key="11">
    <source>
        <dbReference type="EMBL" id="RST89360.1"/>
    </source>
</evidence>
<organism evidence="11 12">
    <name type="scientific">Vagococcus humatus</name>
    <dbReference type="NCBI Taxonomy" id="1889241"/>
    <lineage>
        <taxon>Bacteria</taxon>
        <taxon>Bacillati</taxon>
        <taxon>Bacillota</taxon>
        <taxon>Bacilli</taxon>
        <taxon>Lactobacillales</taxon>
        <taxon>Enterococcaceae</taxon>
        <taxon>Vagococcus</taxon>
    </lineage>
</organism>
<keyword evidence="9" id="KW-0472">Membrane</keyword>
<evidence type="ECO:0000256" key="8">
    <source>
        <dbReference type="RuleBase" id="RU366003"/>
    </source>
</evidence>
<dbReference type="InterPro" id="IPR010140">
    <property type="entry name" value="Histidinol_P_phosphatase_HisJ"/>
</dbReference>
<dbReference type="Pfam" id="PF02811">
    <property type="entry name" value="PHP"/>
    <property type="match status" value="1"/>
</dbReference>
<dbReference type="InterPro" id="IPR016195">
    <property type="entry name" value="Pol/histidinol_Pase-like"/>
</dbReference>
<dbReference type="SUPFAM" id="SSF89550">
    <property type="entry name" value="PHP domain-like"/>
    <property type="match status" value="1"/>
</dbReference>
<keyword evidence="9" id="KW-0812">Transmembrane</keyword>
<gene>
    <name evidence="11" type="ORF">C7P63_06190</name>
</gene>
<dbReference type="Proteomes" id="UP000277864">
    <property type="component" value="Unassembled WGS sequence"/>
</dbReference>
<evidence type="ECO:0000256" key="5">
    <source>
        <dbReference type="ARBA" id="ARBA00022801"/>
    </source>
</evidence>
<dbReference type="GO" id="GO:0000105">
    <property type="term" value="P:L-histidine biosynthetic process"/>
    <property type="evidence" value="ECO:0007669"/>
    <property type="project" value="UniProtKB-UniRule"/>
</dbReference>
<dbReference type="EC" id="3.1.3.15" evidence="3 8"/>
<dbReference type="InterPro" id="IPR004013">
    <property type="entry name" value="PHP_dom"/>
</dbReference>
<dbReference type="Gene3D" id="3.20.20.140">
    <property type="entry name" value="Metal-dependent hydrolases"/>
    <property type="match status" value="1"/>
</dbReference>
<keyword evidence="9" id="KW-1133">Transmembrane helix</keyword>
<comment type="caution">
    <text evidence="11">The sequence shown here is derived from an EMBL/GenBank/DDBJ whole genome shotgun (WGS) entry which is preliminary data.</text>
</comment>
<sequence>MIYYDQHLHSHHSFDSKESFHHYLQHQPSIFITTEHLDFKNPSDHFNDSLPDYANYTQELDSLRKQYPNTTFLTGIEVGYLNQHQLDIQHFLKGKEFDLILLSVHQNGQLDYMDNNILSLDPKEVTAAYYTQMLQAVKEFSNAQVLTHFDYGVRKLSLSVNDFKQIAEPFLIPILKEIIAKNMALELNAKSILTYKNKKLYTYVIPLYLSLGGYLFTLGSDAHRASDYEMGFQEMKDLLHSFQINQLATYQQQQLTLVTF</sequence>
<evidence type="ECO:0000256" key="9">
    <source>
        <dbReference type="SAM" id="Phobius"/>
    </source>
</evidence>
<evidence type="ECO:0000259" key="10">
    <source>
        <dbReference type="Pfam" id="PF02811"/>
    </source>
</evidence>
<accession>A0A3R9YWZ8</accession>
<keyword evidence="4 8" id="KW-0028">Amino-acid biosynthesis</keyword>
<dbReference type="AlphaFoldDB" id="A0A3R9YWZ8"/>
<dbReference type="UniPathway" id="UPA00031">
    <property type="reaction ID" value="UER00013"/>
</dbReference>
<keyword evidence="6 8" id="KW-0368">Histidine biosynthesis</keyword>
<keyword evidence="12" id="KW-1185">Reference proteome</keyword>
<comment type="catalytic activity">
    <reaction evidence="7 8">
        <text>L-histidinol phosphate + H2O = L-histidinol + phosphate</text>
        <dbReference type="Rhea" id="RHEA:14465"/>
        <dbReference type="ChEBI" id="CHEBI:15377"/>
        <dbReference type="ChEBI" id="CHEBI:43474"/>
        <dbReference type="ChEBI" id="CHEBI:57699"/>
        <dbReference type="ChEBI" id="CHEBI:57980"/>
        <dbReference type="EC" id="3.1.3.15"/>
    </reaction>
</comment>
<protein>
    <recommendedName>
        <fullName evidence="3 8">Histidinol-phosphatase</fullName>
        <shortName evidence="8">HolPase</shortName>
        <ecNumber evidence="3 8">3.1.3.15</ecNumber>
    </recommendedName>
</protein>
<reference evidence="11 12" key="1">
    <citation type="submission" date="2018-03" db="EMBL/GenBank/DDBJ databases">
        <authorList>
            <person name="Gulvik C.A."/>
        </authorList>
    </citation>
    <scope>NUCLEOTIDE SEQUENCE [LARGE SCALE GENOMIC DNA]</scope>
    <source>
        <strain evidence="11 12">JCM 31581</strain>
    </source>
</reference>
<dbReference type="GO" id="GO:0005737">
    <property type="term" value="C:cytoplasm"/>
    <property type="evidence" value="ECO:0007669"/>
    <property type="project" value="TreeGrafter"/>
</dbReference>
<comment type="pathway">
    <text evidence="1 8">Amino-acid biosynthesis; L-histidine biosynthesis; L-histidine from 5-phospho-alpha-D-ribose 1-diphosphate: step 8/9.</text>
</comment>
<evidence type="ECO:0000256" key="4">
    <source>
        <dbReference type="ARBA" id="ARBA00022605"/>
    </source>
</evidence>
<dbReference type="PANTHER" id="PTHR21039">
    <property type="entry name" value="HISTIDINOL PHOSPHATASE-RELATED"/>
    <property type="match status" value="1"/>
</dbReference>
<evidence type="ECO:0000256" key="6">
    <source>
        <dbReference type="ARBA" id="ARBA00023102"/>
    </source>
</evidence>
<comment type="similarity">
    <text evidence="2 8">Belongs to the PHP hydrolase family. HisK subfamily.</text>
</comment>
<dbReference type="PANTHER" id="PTHR21039:SF0">
    <property type="entry name" value="HISTIDINOL-PHOSPHATASE"/>
    <property type="match status" value="1"/>
</dbReference>
<keyword evidence="5 8" id="KW-0378">Hydrolase</keyword>
<proteinExistence type="inferred from homology"/>
<dbReference type="EMBL" id="PXZH01000002">
    <property type="protein sequence ID" value="RST89360.1"/>
    <property type="molecule type" value="Genomic_DNA"/>
</dbReference>